<dbReference type="EMBL" id="NSJF01000004">
    <property type="protein sequence ID" value="PAT34356.1"/>
    <property type="molecule type" value="Genomic_DNA"/>
</dbReference>
<name>A0A2A2A956_9BURK</name>
<comment type="caution">
    <text evidence="3">The sequence shown here is derived from an EMBL/GenBank/DDBJ whole genome shotgun (WGS) entry which is preliminary data.</text>
</comment>
<protein>
    <recommendedName>
        <fullName evidence="2">DUF5666 domain-containing protein</fullName>
    </recommendedName>
</protein>
<dbReference type="Pfam" id="PF18914">
    <property type="entry name" value="DUF5666"/>
    <property type="match status" value="1"/>
</dbReference>
<dbReference type="GeneID" id="93873927"/>
<dbReference type="InterPro" id="IPR043724">
    <property type="entry name" value="DUF5666"/>
</dbReference>
<evidence type="ECO:0000313" key="6">
    <source>
        <dbReference type="Proteomes" id="UP000217999"/>
    </source>
</evidence>
<evidence type="ECO:0000313" key="5">
    <source>
        <dbReference type="Proteomes" id="UP000217780"/>
    </source>
</evidence>
<dbReference type="Proteomes" id="UP000217999">
    <property type="component" value="Unassembled WGS sequence"/>
</dbReference>
<reference evidence="5 6" key="1">
    <citation type="submission" date="2017-08" db="EMBL/GenBank/DDBJ databases">
        <title>WGS of Clinical strains of the CDC Group NO-1 linked to zoonotic infections in humans.</title>
        <authorList>
            <person name="Bernier A.-M."/>
            <person name="Bernard K."/>
        </authorList>
    </citation>
    <scope>NUCLEOTIDE SEQUENCE [LARGE SCALE GENOMIC DNA]</scope>
    <source>
        <strain evidence="3 6">NML03-0146</strain>
        <strain evidence="4 5">NML91-0035</strain>
    </source>
</reference>
<proteinExistence type="predicted"/>
<dbReference type="RefSeq" id="WP_095542945.1">
    <property type="nucleotide sequence ID" value="NZ_CP154474.1"/>
</dbReference>
<keyword evidence="1" id="KW-0732">Signal</keyword>
<feature type="signal peptide" evidence="1">
    <location>
        <begin position="1"/>
        <end position="24"/>
    </location>
</feature>
<feature type="chain" id="PRO_5012968504" description="DUF5666 domain-containing protein" evidence="1">
    <location>
        <begin position="25"/>
        <end position="90"/>
    </location>
</feature>
<evidence type="ECO:0000313" key="4">
    <source>
        <dbReference type="EMBL" id="PAX15702.1"/>
    </source>
</evidence>
<accession>A0A2A2T2D7</accession>
<evidence type="ECO:0000313" key="3">
    <source>
        <dbReference type="EMBL" id="PAT34356.1"/>
    </source>
</evidence>
<dbReference type="AlphaFoldDB" id="A0A2A2A956"/>
<dbReference type="EMBL" id="NTBI01000014">
    <property type="protein sequence ID" value="PAX15702.1"/>
    <property type="molecule type" value="Genomic_DNA"/>
</dbReference>
<sequence length="90" mass="9324">MPSTMQKVRAATLAALTVAAGAAAAETMKGRVDAIDPGAQTIQLNGITFQTTQATQYQGVAGLGQLKPGDRITIEFSRDGAQYVVQAVSK</sequence>
<evidence type="ECO:0000259" key="2">
    <source>
        <dbReference type="Pfam" id="PF18914"/>
    </source>
</evidence>
<organism evidence="3 6">
    <name type="scientific">Vandammella animalimorsus</name>
    <dbReference type="NCBI Taxonomy" id="2029117"/>
    <lineage>
        <taxon>Bacteria</taxon>
        <taxon>Pseudomonadati</taxon>
        <taxon>Pseudomonadota</taxon>
        <taxon>Betaproteobacteria</taxon>
        <taxon>Burkholderiales</taxon>
        <taxon>Comamonadaceae</taxon>
        <taxon>Vandammella</taxon>
    </lineage>
</organism>
<evidence type="ECO:0000256" key="1">
    <source>
        <dbReference type="SAM" id="SignalP"/>
    </source>
</evidence>
<accession>A0A2A2A956</accession>
<feature type="domain" description="DUF5666" evidence="2">
    <location>
        <begin position="29"/>
        <end position="84"/>
    </location>
</feature>
<gene>
    <name evidence="3" type="ORF">CK620_09055</name>
    <name evidence="4" type="ORF">CLI92_12845</name>
</gene>
<dbReference type="Proteomes" id="UP000217780">
    <property type="component" value="Unassembled WGS sequence"/>
</dbReference>